<organism evidence="2">
    <name type="scientific">mine drainage metagenome</name>
    <dbReference type="NCBI Taxonomy" id="410659"/>
    <lineage>
        <taxon>unclassified sequences</taxon>
        <taxon>metagenomes</taxon>
        <taxon>ecological metagenomes</taxon>
    </lineage>
</organism>
<dbReference type="InterPro" id="IPR016087">
    <property type="entry name" value="Chalcone_isomerase"/>
</dbReference>
<name>A0A1J5RAC0_9ZZZZ</name>
<dbReference type="InterPro" id="IPR016088">
    <property type="entry name" value="Chalcone_isomerase_3-sand"/>
</dbReference>
<protein>
    <recommendedName>
        <fullName evidence="1">Chalcone isomerase domain-containing protein</fullName>
    </recommendedName>
</protein>
<evidence type="ECO:0000313" key="2">
    <source>
        <dbReference type="EMBL" id="OIQ89068.1"/>
    </source>
</evidence>
<accession>A0A1J5RAC0</accession>
<reference evidence="2" key="1">
    <citation type="submission" date="2016-10" db="EMBL/GenBank/DDBJ databases">
        <title>Sequence of Gallionella enrichment culture.</title>
        <authorList>
            <person name="Poehlein A."/>
            <person name="Muehling M."/>
            <person name="Daniel R."/>
        </authorList>
    </citation>
    <scope>NUCLEOTIDE SEQUENCE</scope>
</reference>
<dbReference type="EMBL" id="MLJW01000346">
    <property type="protein sequence ID" value="OIQ89068.1"/>
    <property type="molecule type" value="Genomic_DNA"/>
</dbReference>
<dbReference type="AlphaFoldDB" id="A0A1J5RAC0"/>
<comment type="caution">
    <text evidence="2">The sequence shown here is derived from an EMBL/GenBank/DDBJ whole genome shotgun (WGS) entry which is preliminary data.</text>
</comment>
<evidence type="ECO:0000259" key="1">
    <source>
        <dbReference type="Pfam" id="PF16036"/>
    </source>
</evidence>
<dbReference type="Gene3D" id="3.50.70.10">
    <property type="match status" value="1"/>
</dbReference>
<sequence length="189" mass="20722">MPRLLHRLVMALLVCAAATLPARASLPVPPAWLVAALPGCRLLGQGTFRWWGMDVYRARLWVGMSGIDPGHIGGAPFALQLQYARDLTGRRIADESARLMEQMATTTPDRQRQWLAAMRGIFPDVRRGDTLTGLFDARAETTEFRLDGKPIGHIAGLEFADAFFSIWMSPRTPAPALREELLAGSGDGP</sequence>
<dbReference type="Pfam" id="PF16036">
    <property type="entry name" value="Chalcone_3"/>
    <property type="match status" value="1"/>
</dbReference>
<gene>
    <name evidence="2" type="ORF">GALL_290590</name>
</gene>
<proteinExistence type="predicted"/>
<feature type="domain" description="Chalcone isomerase" evidence="1">
    <location>
        <begin position="42"/>
        <end position="182"/>
    </location>
</feature>